<evidence type="ECO:0000256" key="6">
    <source>
        <dbReference type="SAM" id="MobiDB-lite"/>
    </source>
</evidence>
<sequence>MGAVRGESCVAGLRRRARYANVLAASSLFFLPYVPMATAGIFPYDNLELEYPHLIYRESGMFAPGKGFLEIGAGGGDGESFIRLSELQFEADGTGLCSPAEQEINCPKEVGHVELAIFEQKSFGHVGVSVDDIKYYCCDNTAQAVGACHPDQADSLLLPDPAEIWWHEKLSIIPGIPARLEHSDLYRVPETGMYVVLVANCNQRTGSIFINGHSEWKNPYGYLPGTSYGDLPFFFCLAIVYLSLGVIWMIVCMVNIKDLLAVQLWASLVLFLGMVETGAQYFDYREWNLEGTRGVGARCFAIIFGAAKRSLSLSLVLMVCMGYGVVRPSLGRDVHKIMAMALIYFLSSALWVAFRASVDVGDKDFATRAGVNAAAMLVFVNATIMVIFFMWTIQAIVGVIQHLQVRGQTAKLALYVYFRRVLVGSAIFGVVWAVYGVVRSSEVEEERHWESYWTVDAIWEVLYLAVLVAVCFLLRPSMNSQRFSYAALPTLSGKGGDEDGGDILLQSIDDDAEFGGSLDEGEDKADEFNGAIPGRKMAPKPIPKKENQD</sequence>
<dbReference type="Proteomes" id="UP000002630">
    <property type="component" value="Linkage Group LG08"/>
</dbReference>
<feature type="compositionally biased region" description="Acidic residues" evidence="6">
    <location>
        <begin position="512"/>
        <end position="525"/>
    </location>
</feature>
<evidence type="ECO:0000313" key="9">
    <source>
        <dbReference type="EMBL" id="CBJ28894.1"/>
    </source>
</evidence>
<dbReference type="EMBL" id="FN649733">
    <property type="protein sequence ID" value="CBJ28894.1"/>
    <property type="molecule type" value="Genomic_DNA"/>
</dbReference>
<gene>
    <name evidence="9" type="ORF">Esi_0123_0056</name>
</gene>
<feature type="transmembrane region" description="Helical" evidence="7">
    <location>
        <begin position="22"/>
        <end position="44"/>
    </location>
</feature>
<keyword evidence="10" id="KW-1185">Reference proteome</keyword>
<feature type="transmembrane region" description="Helical" evidence="7">
    <location>
        <begin position="374"/>
        <end position="400"/>
    </location>
</feature>
<evidence type="ECO:0000313" key="10">
    <source>
        <dbReference type="Proteomes" id="UP000002630"/>
    </source>
</evidence>
<evidence type="ECO:0000256" key="3">
    <source>
        <dbReference type="ARBA" id="ARBA00022729"/>
    </source>
</evidence>
<dbReference type="EMBL" id="FN647892">
    <property type="protein sequence ID" value="CBJ28894.1"/>
    <property type="molecule type" value="Genomic_DNA"/>
</dbReference>
<feature type="transmembrane region" description="Helical" evidence="7">
    <location>
        <begin position="412"/>
        <end position="437"/>
    </location>
</feature>
<keyword evidence="3" id="KW-0732">Signal</keyword>
<dbReference type="OrthoDB" id="19932at2759"/>
<dbReference type="GO" id="GO:0005794">
    <property type="term" value="C:Golgi apparatus"/>
    <property type="evidence" value="ECO:0007669"/>
    <property type="project" value="TreeGrafter"/>
</dbReference>
<reference evidence="9 10" key="1">
    <citation type="journal article" date="2010" name="Nature">
        <title>The Ectocarpus genome and the independent evolution of multicellularity in brown algae.</title>
        <authorList>
            <person name="Cock J.M."/>
            <person name="Sterck L."/>
            <person name="Rouze P."/>
            <person name="Scornet D."/>
            <person name="Allen A.E."/>
            <person name="Amoutzias G."/>
            <person name="Anthouard V."/>
            <person name="Artiguenave F."/>
            <person name="Aury J.M."/>
            <person name="Badger J.H."/>
            <person name="Beszteri B."/>
            <person name="Billiau K."/>
            <person name="Bonnet E."/>
            <person name="Bothwell J.H."/>
            <person name="Bowler C."/>
            <person name="Boyen C."/>
            <person name="Brownlee C."/>
            <person name="Carrano C.J."/>
            <person name="Charrier B."/>
            <person name="Cho G.Y."/>
            <person name="Coelho S.M."/>
            <person name="Collen J."/>
            <person name="Corre E."/>
            <person name="Da Silva C."/>
            <person name="Delage L."/>
            <person name="Delaroque N."/>
            <person name="Dittami S.M."/>
            <person name="Doulbeau S."/>
            <person name="Elias M."/>
            <person name="Farnham G."/>
            <person name="Gachon C.M."/>
            <person name="Gschloessl B."/>
            <person name="Heesch S."/>
            <person name="Jabbari K."/>
            <person name="Jubin C."/>
            <person name="Kawai H."/>
            <person name="Kimura K."/>
            <person name="Kloareg B."/>
            <person name="Kupper F.C."/>
            <person name="Lang D."/>
            <person name="Le Bail A."/>
            <person name="Leblanc C."/>
            <person name="Lerouge P."/>
            <person name="Lohr M."/>
            <person name="Lopez P.J."/>
            <person name="Martens C."/>
            <person name="Maumus F."/>
            <person name="Michel G."/>
            <person name="Miranda-Saavedra D."/>
            <person name="Morales J."/>
            <person name="Moreau H."/>
            <person name="Motomura T."/>
            <person name="Nagasato C."/>
            <person name="Napoli C.A."/>
            <person name="Nelson D.R."/>
            <person name="Nyvall-Collen P."/>
            <person name="Peters A.F."/>
            <person name="Pommier C."/>
            <person name="Potin P."/>
            <person name="Poulain J."/>
            <person name="Quesneville H."/>
            <person name="Read B."/>
            <person name="Rensing S.A."/>
            <person name="Ritter A."/>
            <person name="Rousvoal S."/>
            <person name="Samanta M."/>
            <person name="Samson G."/>
            <person name="Schroeder D.C."/>
            <person name="Segurens B."/>
            <person name="Strittmatter M."/>
            <person name="Tonon T."/>
            <person name="Tregear J.W."/>
            <person name="Valentin K."/>
            <person name="von Dassow P."/>
            <person name="Yamagishi T."/>
            <person name="Van de Peer Y."/>
            <person name="Wincker P."/>
        </authorList>
    </citation>
    <scope>NUCLEOTIDE SEQUENCE [LARGE SCALE GENOMIC DNA]</scope>
    <source>
        <strain evidence="10">Ec32 / CCAP1310/4</strain>
    </source>
</reference>
<comment type="subcellular location">
    <subcellularLocation>
        <location evidence="1">Membrane</location>
        <topology evidence="1">Multi-pass membrane protein</topology>
    </subcellularLocation>
</comment>
<keyword evidence="5 7" id="KW-0472">Membrane</keyword>
<feature type="transmembrane region" description="Helical" evidence="7">
    <location>
        <begin position="302"/>
        <end position="325"/>
    </location>
</feature>
<feature type="transmembrane region" description="Helical" evidence="7">
    <location>
        <begin position="231"/>
        <end position="252"/>
    </location>
</feature>
<dbReference type="GO" id="GO:0016020">
    <property type="term" value="C:membrane"/>
    <property type="evidence" value="ECO:0007669"/>
    <property type="project" value="UniProtKB-SubCell"/>
</dbReference>
<dbReference type="InterPro" id="IPR009637">
    <property type="entry name" value="GPR107/GPR108-like"/>
</dbReference>
<dbReference type="OMA" id="TWGFYDF"/>
<dbReference type="Pfam" id="PF06814">
    <property type="entry name" value="GOST_TM"/>
    <property type="match status" value="1"/>
</dbReference>
<feature type="transmembrane region" description="Helical" evidence="7">
    <location>
        <begin position="457"/>
        <end position="474"/>
    </location>
</feature>
<organism evidence="9 10">
    <name type="scientific">Ectocarpus siliculosus</name>
    <name type="common">Brown alga</name>
    <name type="synonym">Conferva siliculosa</name>
    <dbReference type="NCBI Taxonomy" id="2880"/>
    <lineage>
        <taxon>Eukaryota</taxon>
        <taxon>Sar</taxon>
        <taxon>Stramenopiles</taxon>
        <taxon>Ochrophyta</taxon>
        <taxon>PX clade</taxon>
        <taxon>Phaeophyceae</taxon>
        <taxon>Ectocarpales</taxon>
        <taxon>Ectocarpaceae</taxon>
        <taxon>Ectocarpus</taxon>
    </lineage>
</organism>
<evidence type="ECO:0000256" key="5">
    <source>
        <dbReference type="ARBA" id="ARBA00023136"/>
    </source>
</evidence>
<dbReference type="AlphaFoldDB" id="D7FIS7"/>
<dbReference type="PANTHER" id="PTHR21229:SF1">
    <property type="entry name" value="GH17801P"/>
    <property type="match status" value="1"/>
</dbReference>
<proteinExistence type="predicted"/>
<dbReference type="PANTHER" id="PTHR21229">
    <property type="entry name" value="LUNG SEVEN TRANSMEMBRANE RECEPTOR"/>
    <property type="match status" value="1"/>
</dbReference>
<keyword evidence="2 7" id="KW-0812">Transmembrane</keyword>
<feature type="domain" description="GOST seven transmembrane" evidence="8">
    <location>
        <begin position="231"/>
        <end position="481"/>
    </location>
</feature>
<accession>D7FIS7</accession>
<protein>
    <submittedName>
        <fullName evidence="9">Similar to G-protein coupled receptors</fullName>
    </submittedName>
</protein>
<keyword evidence="4 7" id="KW-1133">Transmembrane helix</keyword>
<evidence type="ECO:0000256" key="7">
    <source>
        <dbReference type="SAM" id="Phobius"/>
    </source>
</evidence>
<evidence type="ECO:0000256" key="2">
    <source>
        <dbReference type="ARBA" id="ARBA00022692"/>
    </source>
</evidence>
<keyword evidence="9" id="KW-0675">Receptor</keyword>
<feature type="region of interest" description="Disordered" evidence="6">
    <location>
        <begin position="512"/>
        <end position="549"/>
    </location>
</feature>
<evidence type="ECO:0000256" key="1">
    <source>
        <dbReference type="ARBA" id="ARBA00004141"/>
    </source>
</evidence>
<evidence type="ECO:0000256" key="4">
    <source>
        <dbReference type="ARBA" id="ARBA00022989"/>
    </source>
</evidence>
<dbReference type="InParanoid" id="D7FIS7"/>
<feature type="transmembrane region" description="Helical" evidence="7">
    <location>
        <begin position="259"/>
        <end position="282"/>
    </location>
</feature>
<dbReference type="eggNOG" id="KOG2568">
    <property type="taxonomic scope" value="Eukaryota"/>
</dbReference>
<feature type="transmembrane region" description="Helical" evidence="7">
    <location>
        <begin position="337"/>
        <end position="354"/>
    </location>
</feature>
<name>D7FIS7_ECTSI</name>
<dbReference type="InterPro" id="IPR053937">
    <property type="entry name" value="GOST_TM"/>
</dbReference>
<evidence type="ECO:0000259" key="8">
    <source>
        <dbReference type="Pfam" id="PF06814"/>
    </source>
</evidence>